<dbReference type="PROSITE" id="PS50853">
    <property type="entry name" value="FN3"/>
    <property type="match status" value="2"/>
</dbReference>
<feature type="domain" description="Fibronectin type-III" evidence="5">
    <location>
        <begin position="396"/>
        <end position="487"/>
    </location>
</feature>
<dbReference type="STRING" id="10228.B3SDW1"/>
<keyword evidence="7" id="KW-1185">Reference proteome</keyword>
<dbReference type="GeneID" id="6759647"/>
<dbReference type="AlphaFoldDB" id="B3SDW1"/>
<dbReference type="InterPro" id="IPR003961">
    <property type="entry name" value="FN3_dom"/>
</dbReference>
<dbReference type="InterPro" id="IPR007110">
    <property type="entry name" value="Ig-like_dom"/>
</dbReference>
<keyword evidence="3" id="KW-0812">Transmembrane</keyword>
<evidence type="ECO:0000256" key="2">
    <source>
        <dbReference type="SAM" id="MobiDB-lite"/>
    </source>
</evidence>
<evidence type="ECO:0000259" key="4">
    <source>
        <dbReference type="PROSITE" id="PS50835"/>
    </source>
</evidence>
<dbReference type="OrthoDB" id="434099at2759"/>
<evidence type="ECO:0000313" key="6">
    <source>
        <dbReference type="EMBL" id="EDV19081.1"/>
    </source>
</evidence>
<evidence type="ECO:0000256" key="1">
    <source>
        <dbReference type="ARBA" id="ARBA00022737"/>
    </source>
</evidence>
<dbReference type="InterPro" id="IPR036116">
    <property type="entry name" value="FN3_sf"/>
</dbReference>
<dbReference type="InParanoid" id="B3SDW1"/>
<feature type="transmembrane region" description="Helical" evidence="3">
    <location>
        <begin position="519"/>
        <end position="540"/>
    </location>
</feature>
<dbReference type="InterPro" id="IPR013783">
    <property type="entry name" value="Ig-like_fold"/>
</dbReference>
<dbReference type="InterPro" id="IPR036179">
    <property type="entry name" value="Ig-like_dom_sf"/>
</dbReference>
<dbReference type="PANTHER" id="PTHR13817:SF73">
    <property type="entry name" value="FIBRONECTIN TYPE-III DOMAIN-CONTAINING PROTEIN"/>
    <property type="match status" value="1"/>
</dbReference>
<dbReference type="HOGENOM" id="CLU_468814_0_0_1"/>
<name>B3SDW1_TRIAD</name>
<feature type="domain" description="Ig-like" evidence="4">
    <location>
        <begin position="60"/>
        <end position="146"/>
    </location>
</feature>
<dbReference type="SUPFAM" id="SSF49265">
    <property type="entry name" value="Fibronectin type III"/>
    <property type="match status" value="2"/>
</dbReference>
<feature type="domain" description="Fibronectin type-III" evidence="5">
    <location>
        <begin position="152"/>
        <end position="258"/>
    </location>
</feature>
<dbReference type="KEGG" id="tad:TRIADDRAFT_62466"/>
<proteinExistence type="predicted"/>
<dbReference type="Pfam" id="PF00041">
    <property type="entry name" value="fn3"/>
    <property type="match status" value="1"/>
</dbReference>
<feature type="compositionally biased region" description="Polar residues" evidence="2">
    <location>
        <begin position="563"/>
        <end position="582"/>
    </location>
</feature>
<dbReference type="Gene3D" id="2.60.40.10">
    <property type="entry name" value="Immunoglobulins"/>
    <property type="match status" value="4"/>
</dbReference>
<keyword evidence="3" id="KW-0472">Membrane</keyword>
<dbReference type="InterPro" id="IPR050964">
    <property type="entry name" value="Striated_Muscle_Regulatory"/>
</dbReference>
<dbReference type="SMART" id="SM00060">
    <property type="entry name" value="FN3"/>
    <property type="match status" value="3"/>
</dbReference>
<dbReference type="CTD" id="6759647"/>
<dbReference type="RefSeq" id="XP_002118430.1">
    <property type="nucleotide sequence ID" value="XM_002118394.1"/>
</dbReference>
<evidence type="ECO:0000256" key="3">
    <source>
        <dbReference type="SAM" id="Phobius"/>
    </source>
</evidence>
<feature type="region of interest" description="Disordered" evidence="2">
    <location>
        <begin position="560"/>
        <end position="582"/>
    </location>
</feature>
<keyword evidence="3" id="KW-1133">Transmembrane helix</keyword>
<protein>
    <submittedName>
        <fullName evidence="6">Uncharacterized protein</fullName>
    </submittedName>
</protein>
<dbReference type="PROSITE" id="PS50835">
    <property type="entry name" value="IG_LIKE"/>
    <property type="match status" value="1"/>
</dbReference>
<keyword evidence="1" id="KW-0677">Repeat</keyword>
<dbReference type="Proteomes" id="UP000009022">
    <property type="component" value="Unassembled WGS sequence"/>
</dbReference>
<reference evidence="6 7" key="1">
    <citation type="journal article" date="2008" name="Nature">
        <title>The Trichoplax genome and the nature of placozoans.</title>
        <authorList>
            <person name="Srivastava M."/>
            <person name="Begovic E."/>
            <person name="Chapman J."/>
            <person name="Putnam N.H."/>
            <person name="Hellsten U."/>
            <person name="Kawashima T."/>
            <person name="Kuo A."/>
            <person name="Mitros T."/>
            <person name="Salamov A."/>
            <person name="Carpenter M.L."/>
            <person name="Signorovitch A.Y."/>
            <person name="Moreno M.A."/>
            <person name="Kamm K."/>
            <person name="Grimwood J."/>
            <person name="Schmutz J."/>
            <person name="Shapiro H."/>
            <person name="Grigoriev I.V."/>
            <person name="Buss L.W."/>
            <person name="Schierwater B."/>
            <person name="Dellaporta S.L."/>
            <person name="Rokhsar D.S."/>
        </authorList>
    </citation>
    <scope>NUCLEOTIDE SEQUENCE [LARGE SCALE GENOMIC DNA]</scope>
    <source>
        <strain evidence="6 7">Grell-BS-1999</strain>
    </source>
</reference>
<dbReference type="PANTHER" id="PTHR13817">
    <property type="entry name" value="TITIN"/>
    <property type="match status" value="1"/>
</dbReference>
<gene>
    <name evidence="6" type="ORF">TRIADDRAFT_62466</name>
</gene>
<evidence type="ECO:0000259" key="5">
    <source>
        <dbReference type="PROSITE" id="PS50853"/>
    </source>
</evidence>
<organism evidence="6 7">
    <name type="scientific">Trichoplax adhaerens</name>
    <name type="common">Trichoplax reptans</name>
    <dbReference type="NCBI Taxonomy" id="10228"/>
    <lineage>
        <taxon>Eukaryota</taxon>
        <taxon>Metazoa</taxon>
        <taxon>Placozoa</taxon>
        <taxon>Uniplacotomia</taxon>
        <taxon>Trichoplacea</taxon>
        <taxon>Trichoplacidae</taxon>
        <taxon>Trichoplax</taxon>
    </lineage>
</organism>
<dbReference type="SUPFAM" id="SSF48726">
    <property type="entry name" value="Immunoglobulin"/>
    <property type="match status" value="1"/>
</dbReference>
<dbReference type="EMBL" id="DS985299">
    <property type="protein sequence ID" value="EDV19081.1"/>
    <property type="molecule type" value="Genomic_DNA"/>
</dbReference>
<dbReference type="PhylomeDB" id="B3SDW1"/>
<accession>B3SDW1</accession>
<evidence type="ECO:0000313" key="7">
    <source>
        <dbReference type="Proteomes" id="UP000009022"/>
    </source>
</evidence>
<sequence>MANGTYFSQLCILDAKYNNKGKYILRSGLSAYNQGYDRVFNVKIKGPPKLSITLHDTKHPTINKMIHLNSSLLVNHTDDITLTCVAESFPSSIVWLNCGNRDNKNLNGIIQINDSTIQIVQASFHDSSLCYCMANNTYGNERININIIIRAPPANITDITVKNVTNTNLIIFINSDYSLLAKGLFYLIFNQAMSKPTNTTMRSQNFNVSTINYQTCHDTICKINFLQPWTTYNFWLQAVNDYGRSGNSSKIRITMKGMPISPQIIKITDNIDFVVLEWQALNLHDGTNITYSFSYKQSTSNKWLTMLITDHQEESLQKQNISVRYVHIANLTKGSSYDFKLQATNAFGTSSSQIKRLNTIGLKSGTMYNFQILSISKVGITYSEWASYKTKELPNPPRNVSVQGTVYRAAIIRWRKSNFGDDITGFAVYYRTNSSSIYDMQIVNSSEISTILTNLQYNSTYQLYIITVSIYGRSKPSKMVYFQTASLRDELYVNNSLSNTTLNYHGSNSPDGFANNDHIFAPIAATVISLLLIFLLHFLYKRYCRRPHISAPQQDVDFEDTDTQLSKSTSGVSSRSLDLTYL</sequence>
<dbReference type="CDD" id="cd00063">
    <property type="entry name" value="FN3"/>
    <property type="match status" value="3"/>
</dbReference>